<evidence type="ECO:0000256" key="1">
    <source>
        <dbReference type="SAM" id="MobiDB-lite"/>
    </source>
</evidence>
<evidence type="ECO:0000256" key="2">
    <source>
        <dbReference type="SAM" id="Phobius"/>
    </source>
</evidence>
<comment type="caution">
    <text evidence="3">The sequence shown here is derived from an EMBL/GenBank/DDBJ whole genome shotgun (WGS) entry which is preliminary data.</text>
</comment>
<accession>A0ABS7ZKG4</accession>
<feature type="region of interest" description="Disordered" evidence="1">
    <location>
        <begin position="432"/>
        <end position="451"/>
    </location>
</feature>
<reference evidence="3 4" key="1">
    <citation type="submission" date="2021-09" db="EMBL/GenBank/DDBJ databases">
        <title>Isoptericola luteus sp. nov., a novel bacterium isolated from Harbin, the capital city of Heilongjiang province.</title>
        <authorList>
            <person name="Li J."/>
        </authorList>
    </citation>
    <scope>NUCLEOTIDE SEQUENCE [LARGE SCALE GENOMIC DNA]</scope>
    <source>
        <strain evidence="3 4">NEAU-Y5</strain>
    </source>
</reference>
<keyword evidence="2" id="KW-0812">Transmembrane</keyword>
<evidence type="ECO:0000313" key="3">
    <source>
        <dbReference type="EMBL" id="MCA5894275.1"/>
    </source>
</evidence>
<feature type="compositionally biased region" description="Low complexity" evidence="1">
    <location>
        <begin position="23"/>
        <end position="32"/>
    </location>
</feature>
<feature type="transmembrane region" description="Helical" evidence="2">
    <location>
        <begin position="98"/>
        <end position="117"/>
    </location>
</feature>
<dbReference type="EMBL" id="JAIXCQ010000009">
    <property type="protein sequence ID" value="MCA5894275.1"/>
    <property type="molecule type" value="Genomic_DNA"/>
</dbReference>
<dbReference type="RefSeq" id="WP_225566041.1">
    <property type="nucleotide sequence ID" value="NZ_JAIXCQ010000009.1"/>
</dbReference>
<protein>
    <submittedName>
        <fullName evidence="3">Uncharacterized protein</fullName>
    </submittedName>
</protein>
<keyword evidence="2" id="KW-1133">Transmembrane helix</keyword>
<evidence type="ECO:0000313" key="4">
    <source>
        <dbReference type="Proteomes" id="UP001319870"/>
    </source>
</evidence>
<dbReference type="Proteomes" id="UP001319870">
    <property type="component" value="Unassembled WGS sequence"/>
</dbReference>
<sequence length="473" mass="47618">MTDDGADTTGQRHGQRLEQRLGRLAPAEAPDPARLAAARTALQAAIDHDGSAGPRGPAGGGAHVVDLVDDRVRVDLVDHAEDGRRRTTRHHTARHRGAVLGAAAAGVGVVAAGVLLVSPAGPDLTPASPVQTCADLLTAEAIPGGLVAEPQWRTIAHERWSAADLTLLSLADGRIAGFCALGEGTSTTAVWSGTAPAASGPQEVVPRGTELGEWSALWGTAGAEVDAVEVTAEWSDDPDGSVTSTQGMQAEARLTDDGYWSAFFGPGDLPEDAVVTLVARLADGSTRSFPLDAAWADADSGTSTGTSALADARRAACAPGAGTAGSRPVLEVRRGDHGVTFLVSPGSRQFVLCLQEADAPYGRLVETSGRLPAGRPAPAEATAVVGGASGPAAALVGVAGTNVGRVQVTTAAGARIEADLVDGHWVAWGADLPAGGDGDAEDDPADGGDPWEGAVLTWFGANGAEIGSGPAFG</sequence>
<keyword evidence="2" id="KW-0472">Membrane</keyword>
<gene>
    <name evidence="3" type="ORF">LEP48_13080</name>
</gene>
<proteinExistence type="predicted"/>
<name>A0ABS7ZKG4_9MICO</name>
<feature type="region of interest" description="Disordered" evidence="1">
    <location>
        <begin position="1"/>
        <end position="32"/>
    </location>
</feature>
<keyword evidence="4" id="KW-1185">Reference proteome</keyword>
<organism evidence="3 4">
    <name type="scientific">Isoptericola luteus</name>
    <dbReference type="NCBI Taxonomy" id="2879484"/>
    <lineage>
        <taxon>Bacteria</taxon>
        <taxon>Bacillati</taxon>
        <taxon>Actinomycetota</taxon>
        <taxon>Actinomycetes</taxon>
        <taxon>Micrococcales</taxon>
        <taxon>Promicromonosporaceae</taxon>
        <taxon>Isoptericola</taxon>
    </lineage>
</organism>